<gene>
    <name evidence="2" type="ORF">Osc7112_3315</name>
</gene>
<evidence type="ECO:0000313" key="2">
    <source>
        <dbReference type="EMBL" id="AFZ07697.1"/>
    </source>
</evidence>
<organism evidence="2 3">
    <name type="scientific">Phormidium nigroviride PCC 7112</name>
    <dbReference type="NCBI Taxonomy" id="179408"/>
    <lineage>
        <taxon>Bacteria</taxon>
        <taxon>Bacillati</taxon>
        <taxon>Cyanobacteriota</taxon>
        <taxon>Cyanophyceae</taxon>
        <taxon>Oscillatoriophycideae</taxon>
        <taxon>Oscillatoriales</taxon>
        <taxon>Oscillatoriaceae</taxon>
        <taxon>Phormidium</taxon>
    </lineage>
</organism>
<dbReference type="RefSeq" id="WP_015176965.1">
    <property type="nucleotide sequence ID" value="NC_019729.1"/>
</dbReference>
<feature type="signal peptide" evidence="1">
    <location>
        <begin position="1"/>
        <end position="24"/>
    </location>
</feature>
<name>K9VJM6_9CYAN</name>
<keyword evidence="1" id="KW-0732">Signal</keyword>
<dbReference type="OrthoDB" id="9772295at2"/>
<dbReference type="Proteomes" id="UP000010478">
    <property type="component" value="Chromosome"/>
</dbReference>
<dbReference type="InterPro" id="IPR014917">
    <property type="entry name" value="DUF1800"/>
</dbReference>
<proteinExistence type="predicted"/>
<sequence length="520" mass="58311" precursor="true">MNLKLKYATVSLYLWLGLITASSATTPPDSSKILHLLNRMSFGPRSGDIEKVRAIGTENYIQQQLSPKTIPEPQNLTDRINSLETLQKTPAELFAEYDLPRQKNGSKPTPEALAAARKKARLIIQQAVQARLLRAAESPRQLQEVMVDFWYNHFNVYSNKGLTRLWMGAYEQEAIRPYTLGKFRDLLGATARNPAMLYYLDNWQNTAPKSSGAKGRFQGLNENYARELMELHTLGVNGGYTQQDVIALARIFTGWGFPPRANQSDGYSFYFDAKRHDFSDKVFLGKTIKGMGENEGEQALDILAKNPATAKHISYQLAEYFVADSPPEVLVDKLSQRFLETDGDIREVLNTLFHSPEFWSEKNYNAKLKTPYQYVMSAVRLTGKQVENFQPLYSYLQQLGMAPYACPTPDGYKNTQDAWLNPDAIARRLDFVNALASDRLSLNSPPANKNQSGWMLPLVIAPSNQPLVTGEKKTGNPIDALQLANTLGNQFSDRTKSAIDSSPANLRAALILGSPEFMHK</sequence>
<evidence type="ECO:0000256" key="1">
    <source>
        <dbReference type="SAM" id="SignalP"/>
    </source>
</evidence>
<reference evidence="2 3" key="1">
    <citation type="submission" date="2012-05" db="EMBL/GenBank/DDBJ databases">
        <title>Finished chromosome of genome of Oscillatoria sp. PCC 7112.</title>
        <authorList>
            <consortium name="US DOE Joint Genome Institute"/>
            <person name="Gugger M."/>
            <person name="Coursin T."/>
            <person name="Rippka R."/>
            <person name="Tandeau De Marsac N."/>
            <person name="Huntemann M."/>
            <person name="Wei C.-L."/>
            <person name="Han J."/>
            <person name="Detter J.C."/>
            <person name="Han C."/>
            <person name="Tapia R."/>
            <person name="Davenport K."/>
            <person name="Daligault H."/>
            <person name="Erkkila T."/>
            <person name="Gu W."/>
            <person name="Munk A.C.C."/>
            <person name="Teshima H."/>
            <person name="Xu Y."/>
            <person name="Chain P."/>
            <person name="Chen A."/>
            <person name="Krypides N."/>
            <person name="Mavromatis K."/>
            <person name="Markowitz V."/>
            <person name="Szeto E."/>
            <person name="Ivanova N."/>
            <person name="Mikhailova N."/>
            <person name="Ovchinnikova G."/>
            <person name="Pagani I."/>
            <person name="Pati A."/>
            <person name="Goodwin L."/>
            <person name="Peters L."/>
            <person name="Pitluck S."/>
            <person name="Woyke T."/>
            <person name="Kerfeld C."/>
        </authorList>
    </citation>
    <scope>NUCLEOTIDE SEQUENCE [LARGE SCALE GENOMIC DNA]</scope>
    <source>
        <strain evidence="2 3">PCC 7112</strain>
    </source>
</reference>
<protein>
    <recommendedName>
        <fullName evidence="4">DUF1800 domain-containing protein</fullName>
    </recommendedName>
</protein>
<feature type="chain" id="PRO_5003937563" description="DUF1800 domain-containing protein" evidence="1">
    <location>
        <begin position="25"/>
        <end position="520"/>
    </location>
</feature>
<dbReference type="STRING" id="179408.Osc7112_3315"/>
<dbReference type="Pfam" id="PF08811">
    <property type="entry name" value="DUF1800"/>
    <property type="match status" value="1"/>
</dbReference>
<accession>K9VJM6</accession>
<keyword evidence="3" id="KW-1185">Reference proteome</keyword>
<dbReference type="HOGENOM" id="CLU_026001_0_1_3"/>
<dbReference type="eggNOG" id="COG5267">
    <property type="taxonomic scope" value="Bacteria"/>
</dbReference>
<dbReference type="AlphaFoldDB" id="K9VJM6"/>
<dbReference type="EMBL" id="CP003614">
    <property type="protein sequence ID" value="AFZ07697.1"/>
    <property type="molecule type" value="Genomic_DNA"/>
</dbReference>
<dbReference type="KEGG" id="oni:Osc7112_3315"/>
<evidence type="ECO:0008006" key="4">
    <source>
        <dbReference type="Google" id="ProtNLM"/>
    </source>
</evidence>
<dbReference type="PATRIC" id="fig|179408.3.peg.4073"/>
<evidence type="ECO:0000313" key="3">
    <source>
        <dbReference type="Proteomes" id="UP000010478"/>
    </source>
</evidence>